<dbReference type="Proteomes" id="UP000005408">
    <property type="component" value="Unassembled WGS sequence"/>
</dbReference>
<evidence type="ECO:0000256" key="4">
    <source>
        <dbReference type="ARBA" id="ARBA00023204"/>
    </source>
</evidence>
<feature type="compositionally biased region" description="Polar residues" evidence="8">
    <location>
        <begin position="512"/>
        <end position="524"/>
    </location>
</feature>
<evidence type="ECO:0000256" key="5">
    <source>
        <dbReference type="ARBA" id="ARBA00023242"/>
    </source>
</evidence>
<evidence type="ECO:0000256" key="2">
    <source>
        <dbReference type="ARBA" id="ARBA00010304"/>
    </source>
</evidence>
<evidence type="ECO:0000256" key="6">
    <source>
        <dbReference type="ARBA" id="ARBA00069609"/>
    </source>
</evidence>
<dbReference type="FunFam" id="3.40.50.12650:FF:000001">
    <property type="entry name" value="DNA cross-link repair 1A"/>
    <property type="match status" value="1"/>
</dbReference>
<accession>A0A8W8IY95</accession>
<evidence type="ECO:0000313" key="10">
    <source>
        <dbReference type="EnsemblMetazoa" id="G16216.2:cds"/>
    </source>
</evidence>
<feature type="domain" description="DNA repair metallo-beta-lactamase" evidence="9">
    <location>
        <begin position="919"/>
        <end position="1017"/>
    </location>
</feature>
<dbReference type="Gene3D" id="3.40.50.12650">
    <property type="match status" value="1"/>
</dbReference>
<dbReference type="OrthoDB" id="262529at2759"/>
<keyword evidence="3" id="KW-0227">DNA damage</keyword>
<evidence type="ECO:0000259" key="9">
    <source>
        <dbReference type="Pfam" id="PF07522"/>
    </source>
</evidence>
<evidence type="ECO:0000256" key="8">
    <source>
        <dbReference type="SAM" id="MobiDB-lite"/>
    </source>
</evidence>
<feature type="compositionally biased region" description="Polar residues" evidence="8">
    <location>
        <begin position="352"/>
        <end position="365"/>
    </location>
</feature>
<feature type="region of interest" description="Disordered" evidence="8">
    <location>
        <begin position="324"/>
        <end position="366"/>
    </location>
</feature>
<dbReference type="AlphaFoldDB" id="A0A8W8IY95"/>
<evidence type="ECO:0000256" key="1">
    <source>
        <dbReference type="ARBA" id="ARBA00004123"/>
    </source>
</evidence>
<proteinExistence type="inferred from homology"/>
<dbReference type="InterPro" id="IPR011084">
    <property type="entry name" value="DRMBL"/>
</dbReference>
<keyword evidence="5" id="KW-0539">Nucleus</keyword>
<dbReference type="GO" id="GO:0005634">
    <property type="term" value="C:nucleus"/>
    <property type="evidence" value="ECO:0007669"/>
    <property type="project" value="UniProtKB-SubCell"/>
</dbReference>
<dbReference type="SUPFAM" id="SSF56281">
    <property type="entry name" value="Metallo-hydrolase/oxidoreductase"/>
    <property type="match status" value="1"/>
</dbReference>
<dbReference type="PANTHER" id="PTHR23240">
    <property type="entry name" value="DNA CROSS-LINK REPAIR PROTEIN PSO2/SNM1-RELATED"/>
    <property type="match status" value="1"/>
</dbReference>
<feature type="region of interest" description="Disordered" evidence="8">
    <location>
        <begin position="585"/>
        <end position="606"/>
    </location>
</feature>
<feature type="compositionally biased region" description="Basic and acidic residues" evidence="8">
    <location>
        <begin position="181"/>
        <end position="195"/>
    </location>
</feature>
<feature type="compositionally biased region" description="Basic residues" evidence="8">
    <location>
        <begin position="41"/>
        <end position="53"/>
    </location>
</feature>
<feature type="compositionally biased region" description="Low complexity" evidence="8">
    <location>
        <begin position="409"/>
        <end position="434"/>
    </location>
</feature>
<feature type="region of interest" description="Disordered" evidence="8">
    <location>
        <begin position="146"/>
        <end position="269"/>
    </location>
</feature>
<protein>
    <recommendedName>
        <fullName evidence="6">DNA cross-link repair 1A protein</fullName>
    </recommendedName>
    <alternativeName>
        <fullName evidence="7">SNM1 homolog A</fullName>
    </alternativeName>
</protein>
<comment type="similarity">
    <text evidence="2">Belongs to the DNA repair metallo-beta-lactamase (DRMBL) family.</text>
</comment>
<feature type="compositionally biased region" description="Polar residues" evidence="8">
    <location>
        <begin position="171"/>
        <end position="180"/>
    </location>
</feature>
<feature type="compositionally biased region" description="Polar residues" evidence="8">
    <location>
        <begin position="595"/>
        <end position="606"/>
    </location>
</feature>
<dbReference type="PANTHER" id="PTHR23240:SF6">
    <property type="entry name" value="DNA CROSS-LINK REPAIR 1A PROTEIN"/>
    <property type="match status" value="1"/>
</dbReference>
<comment type="subcellular location">
    <subcellularLocation>
        <location evidence="1">Nucleus</location>
    </subcellularLocation>
</comment>
<dbReference type="GO" id="GO:0003684">
    <property type="term" value="F:damaged DNA binding"/>
    <property type="evidence" value="ECO:0007669"/>
    <property type="project" value="TreeGrafter"/>
</dbReference>
<dbReference type="Pfam" id="PF07522">
    <property type="entry name" value="DRMBL"/>
    <property type="match status" value="1"/>
</dbReference>
<feature type="compositionally biased region" description="Basic and acidic residues" evidence="8">
    <location>
        <begin position="19"/>
        <end position="33"/>
    </location>
</feature>
<dbReference type="EnsemblMetazoa" id="G16216.2">
    <property type="protein sequence ID" value="G16216.2:cds"/>
    <property type="gene ID" value="G16216"/>
</dbReference>
<evidence type="ECO:0000256" key="3">
    <source>
        <dbReference type="ARBA" id="ARBA00022763"/>
    </source>
</evidence>
<feature type="compositionally biased region" description="Basic and acidic residues" evidence="8">
    <location>
        <begin position="146"/>
        <end position="167"/>
    </location>
</feature>
<dbReference type="GO" id="GO:0035312">
    <property type="term" value="F:5'-3' DNA exonuclease activity"/>
    <property type="evidence" value="ECO:0007669"/>
    <property type="project" value="TreeGrafter"/>
</dbReference>
<dbReference type="FunFam" id="3.60.15.10:FF:000010">
    <property type="entry name" value="DNA cross-link repair 1A"/>
    <property type="match status" value="1"/>
</dbReference>
<dbReference type="InterPro" id="IPR036866">
    <property type="entry name" value="RibonucZ/Hydroxyglut_hydro"/>
</dbReference>
<keyword evidence="11" id="KW-1185">Reference proteome</keyword>
<sequence length="1053" mass="117006">MDEEEDEIWDYKSIKRVKRNECQRAKPPSKDESSQTSTSSNKKKKTAKTKKNRKTPEKKEKAVCNLIKTSHTPEKPKGVCPNCQVPLACLGILSPSWHVTECIESGSQPSVECPDGMSCTNTIEGHYRQFSHYALALARSTNNKELTDSIEENRPAKISRKELRFPDEDTQGLSMMTSNIKTEEAMDPDPGHVSDAESEDLLSQRSLSDILDAAQSDSDIDKVSSDGESDSNDKDWLGLGLEPGEDADSKLSQDGRKMKAGFSSEEDEMEELKKLGVDDIFNDDDSTLCFSSQEESAGVDLSCELKSKKRTTLTVKNSLFSRLKRSPDKHSKYDQIKAHPEDMVDEKDICSQGASNGQNSDSLKGNTDIKEVHVHCISDSDSDFQDCEDSVSLSQKARWAKMFTPQKCSQSSGSSQNNLGRKSLSQKSTSSNRSSARKRKSLPANLTSPQKSSEKKTALPPKANSGKKRKNCVNAEENLSNTTVRSESMAKHQIDMTTELKNKNKQTSLTSFFNGKSIKSSGIQQKEESSSRTMSTTNMDGDNSNKTYEKVTNKSNRTALNEVTNKVKGSKRNSLVPQVEGVSVLKRSPRMHDSGPSTEGRSQCSDITASHSTKSCKGIDPSLSKSTNLCTGTSADDKMASTKSTKPNAMEFLMSKQKKPKSEPLEKSVSVASISELTIPTAEKQQENANRYQKRSCPFYKKIPDTGFTVDAFSYGVIPGCTGYILSHFHYDHYTGMTKSFSQPIYCSKITANLVISKIKVKESFVHTLPLNKATVVNGVELTFLEANHCPGSVLILFKLRDGRAFLHTGDFRADPSMEKYPALRGVRISQLYLDTTYCNPTYAFPPQSEVIDFTVNLVRRELQRNPRTLIVCGSYTIGKERIFIAIADALGCKICVMRDKKNVLDCLEDIGLRERISLNFNDSCLHVLPMNKLNPKALLEHSGKLKPSYGNILAIEPTGWTFSKVSSLQEIRPKYNRDGVKIYGIPYSEHSSYLELQRFVQFVKPGKIIPTVNVGNPASRAKMNQIFEEWGRGTSKVQKKNNQTSISSWACQ</sequence>
<feature type="region of interest" description="Disordered" evidence="8">
    <location>
        <begin position="404"/>
        <end position="490"/>
    </location>
</feature>
<feature type="compositionally biased region" description="Polar residues" evidence="8">
    <location>
        <begin position="531"/>
        <end position="546"/>
    </location>
</feature>
<dbReference type="GO" id="GO:0006303">
    <property type="term" value="P:double-strand break repair via nonhomologous end joining"/>
    <property type="evidence" value="ECO:0007669"/>
    <property type="project" value="TreeGrafter"/>
</dbReference>
<feature type="compositionally biased region" description="Basic and acidic residues" evidence="8">
    <location>
        <begin position="247"/>
        <end position="257"/>
    </location>
</feature>
<keyword evidence="4" id="KW-0234">DNA repair</keyword>
<evidence type="ECO:0000313" key="11">
    <source>
        <dbReference type="Proteomes" id="UP000005408"/>
    </source>
</evidence>
<feature type="region of interest" description="Disordered" evidence="8">
    <location>
        <begin position="19"/>
        <end position="62"/>
    </location>
</feature>
<feature type="compositionally biased region" description="Basic and acidic residues" evidence="8">
    <location>
        <begin position="325"/>
        <end position="349"/>
    </location>
</feature>
<dbReference type="Gene3D" id="3.60.15.10">
    <property type="entry name" value="Ribonuclease Z/Hydroxyacylglutathione hydrolase-like"/>
    <property type="match status" value="1"/>
</dbReference>
<evidence type="ECO:0000256" key="7">
    <source>
        <dbReference type="ARBA" id="ARBA00078423"/>
    </source>
</evidence>
<reference evidence="10" key="1">
    <citation type="submission" date="2022-08" db="UniProtKB">
        <authorList>
            <consortium name="EnsemblMetazoa"/>
        </authorList>
    </citation>
    <scope>IDENTIFICATION</scope>
    <source>
        <strain evidence="10">05x7-T-G4-1.051#20</strain>
    </source>
</reference>
<organism evidence="10 11">
    <name type="scientific">Magallana gigas</name>
    <name type="common">Pacific oyster</name>
    <name type="synonym">Crassostrea gigas</name>
    <dbReference type="NCBI Taxonomy" id="29159"/>
    <lineage>
        <taxon>Eukaryota</taxon>
        <taxon>Metazoa</taxon>
        <taxon>Spiralia</taxon>
        <taxon>Lophotrochozoa</taxon>
        <taxon>Mollusca</taxon>
        <taxon>Bivalvia</taxon>
        <taxon>Autobranchia</taxon>
        <taxon>Pteriomorphia</taxon>
        <taxon>Ostreida</taxon>
        <taxon>Ostreoidea</taxon>
        <taxon>Ostreidae</taxon>
        <taxon>Magallana</taxon>
    </lineage>
</organism>
<feature type="compositionally biased region" description="Basic and acidic residues" evidence="8">
    <location>
        <begin position="219"/>
        <end position="236"/>
    </location>
</feature>
<feature type="region of interest" description="Disordered" evidence="8">
    <location>
        <begin position="512"/>
        <end position="550"/>
    </location>
</feature>
<feature type="compositionally biased region" description="Polar residues" evidence="8">
    <location>
        <begin position="477"/>
        <end position="486"/>
    </location>
</feature>
<name>A0A8W8IY95_MAGGI</name>
<dbReference type="GO" id="GO:0036297">
    <property type="term" value="P:interstrand cross-link repair"/>
    <property type="evidence" value="ECO:0007669"/>
    <property type="project" value="TreeGrafter"/>
</dbReference>